<dbReference type="KEGG" id="dfa:DFA_09778"/>
<organism evidence="3 4">
    <name type="scientific">Cavenderia fasciculata</name>
    <name type="common">Slime mold</name>
    <name type="synonym">Dictyostelium fasciculatum</name>
    <dbReference type="NCBI Taxonomy" id="261658"/>
    <lineage>
        <taxon>Eukaryota</taxon>
        <taxon>Amoebozoa</taxon>
        <taxon>Evosea</taxon>
        <taxon>Eumycetozoa</taxon>
        <taxon>Dictyostelia</taxon>
        <taxon>Acytosteliales</taxon>
        <taxon>Cavenderiaceae</taxon>
        <taxon>Cavenderia</taxon>
    </lineage>
</organism>
<keyword evidence="2" id="KW-0813">Transport</keyword>
<keyword evidence="4" id="KW-1185">Reference proteome</keyword>
<dbReference type="AlphaFoldDB" id="F4Q8K6"/>
<dbReference type="GO" id="GO:0005743">
    <property type="term" value="C:mitochondrial inner membrane"/>
    <property type="evidence" value="ECO:0007669"/>
    <property type="project" value="UniProtKB-SubCell"/>
</dbReference>
<dbReference type="GeneID" id="14867804"/>
<dbReference type="OMA" id="WHGWIHH"/>
<reference evidence="4" key="1">
    <citation type="journal article" date="2011" name="Genome Res.">
        <title>Phylogeny-wide analysis of social amoeba genomes highlights ancient origins for complex intercellular communication.</title>
        <authorList>
            <person name="Heidel A.J."/>
            <person name="Lawal H.M."/>
            <person name="Felder M."/>
            <person name="Schilde C."/>
            <person name="Helps N.R."/>
            <person name="Tunggal B."/>
            <person name="Rivero F."/>
            <person name="John U."/>
            <person name="Schleicher M."/>
            <person name="Eichinger L."/>
            <person name="Platzer M."/>
            <person name="Noegel A.A."/>
            <person name="Schaap P."/>
            <person name="Gloeckner G."/>
        </authorList>
    </citation>
    <scope>NUCLEOTIDE SEQUENCE [LARGE SCALE GENOMIC DNA]</scope>
    <source>
        <strain evidence="4">SH3</strain>
    </source>
</reference>
<accession>F4Q8K6</accession>
<keyword evidence="2" id="KW-0249">Electron transport</keyword>
<dbReference type="Pfam" id="PF05071">
    <property type="entry name" value="NDUFA12"/>
    <property type="match status" value="1"/>
</dbReference>
<dbReference type="STRING" id="1054147.F4Q8K6"/>
<keyword evidence="2" id="KW-0999">Mitochondrion inner membrane</keyword>
<comment type="function">
    <text evidence="2">Accessory subunit of the mitochondrial membrane respiratory chain NADH dehydrogenase (Complex I), that is believed not to be involved in catalysis. Complex I functions in the transfer of electrons from NADH to the respiratory chain. The immediate electron acceptor for the enzyme is believed to be ubiquinone.</text>
</comment>
<name>F4Q8K6_CACFS</name>
<dbReference type="PANTHER" id="PTHR12910">
    <property type="entry name" value="NADH-UBIQUINONE OXIDOREDUCTASE SUBUNIT B17.2"/>
    <property type="match status" value="1"/>
</dbReference>
<dbReference type="EMBL" id="GL883025">
    <property type="protein sequence ID" value="EGG16106.1"/>
    <property type="molecule type" value="Genomic_DNA"/>
</dbReference>
<keyword evidence="2" id="KW-0679">Respiratory chain</keyword>
<evidence type="ECO:0000256" key="2">
    <source>
        <dbReference type="RuleBase" id="RU363103"/>
    </source>
</evidence>
<comment type="subcellular location">
    <subcellularLocation>
        <location evidence="2">Mitochondrion inner membrane</location>
        <topology evidence="2">Peripheral membrane protein</topology>
        <orientation evidence="2">Matrix side</orientation>
    </subcellularLocation>
</comment>
<protein>
    <recommendedName>
        <fullName evidence="2">NADH dehydrogenase [ubiquinone] 1 alpha subcomplex subunit 12</fullName>
    </recommendedName>
</protein>
<dbReference type="OrthoDB" id="274641at2759"/>
<dbReference type="PANTHER" id="PTHR12910:SF2">
    <property type="entry name" value="NADH DEHYDROGENASE [UBIQUINONE] 1 ALPHA SUBCOMPLEX SUBUNIT 12"/>
    <property type="match status" value="1"/>
</dbReference>
<dbReference type="GO" id="GO:0045271">
    <property type="term" value="C:respiratory chain complex I"/>
    <property type="evidence" value="ECO:0007669"/>
    <property type="project" value="InterPro"/>
</dbReference>
<evidence type="ECO:0000313" key="4">
    <source>
        <dbReference type="Proteomes" id="UP000007797"/>
    </source>
</evidence>
<dbReference type="InterPro" id="IPR007763">
    <property type="entry name" value="NDUFA12"/>
</dbReference>
<dbReference type="GO" id="GO:0006979">
    <property type="term" value="P:response to oxidative stress"/>
    <property type="evidence" value="ECO:0007669"/>
    <property type="project" value="TreeGrafter"/>
</dbReference>
<keyword evidence="2" id="KW-0496">Mitochondrion</keyword>
<evidence type="ECO:0000313" key="3">
    <source>
        <dbReference type="EMBL" id="EGG16106.1"/>
    </source>
</evidence>
<proteinExistence type="inferred from homology"/>
<evidence type="ECO:0000256" key="1">
    <source>
        <dbReference type="ARBA" id="ARBA00007355"/>
    </source>
</evidence>
<sequence>MTELIRYCRGIVQRGLKESLKTLYYTGEIKYGTIVGQDSFGNRYYENKAEPHGRHRWVEYGNPKNVDASLVPPEWHSWLHHISDKHGNTQDMMSFTPTYKREHFQNPTGTDAAYTPPNYLYNIEKQKEILEEEKK</sequence>
<dbReference type="Proteomes" id="UP000007797">
    <property type="component" value="Unassembled WGS sequence"/>
</dbReference>
<keyword evidence="3" id="KW-0830">Ubiquinone</keyword>
<comment type="similarity">
    <text evidence="1 2">Belongs to the complex I NDUFA12 subunit family.</text>
</comment>
<dbReference type="RefSeq" id="XP_004352431.1">
    <property type="nucleotide sequence ID" value="XM_004352379.1"/>
</dbReference>
<keyword evidence="2" id="KW-0472">Membrane</keyword>
<gene>
    <name evidence="3" type="primary">ndufa12</name>
    <name evidence="3" type="ORF">DFA_09778</name>
</gene>